<gene>
    <name evidence="14" type="ORF">DCF15_17680</name>
</gene>
<name>A0A2W4WWB3_9CYAN</name>
<keyword evidence="8 14" id="KW-0503">Monooxygenase</keyword>
<dbReference type="InterPro" id="IPR036188">
    <property type="entry name" value="FAD/NAD-bd_sf"/>
</dbReference>
<evidence type="ECO:0000313" key="14">
    <source>
        <dbReference type="EMBL" id="PZO48652.1"/>
    </source>
</evidence>
<dbReference type="Gene3D" id="3.50.50.60">
    <property type="entry name" value="FAD/NAD(P)-binding domain"/>
    <property type="match status" value="1"/>
</dbReference>
<evidence type="ECO:0000256" key="9">
    <source>
        <dbReference type="ARBA" id="ARBA00035121"/>
    </source>
</evidence>
<proteinExistence type="inferred from homology"/>
<dbReference type="InterPro" id="IPR002938">
    <property type="entry name" value="FAD-bd"/>
</dbReference>
<evidence type="ECO:0000256" key="6">
    <source>
        <dbReference type="ARBA" id="ARBA00023002"/>
    </source>
</evidence>
<dbReference type="PRINTS" id="PR00420">
    <property type="entry name" value="RNGMNOXGNASE"/>
</dbReference>
<dbReference type="GO" id="GO:0102099">
    <property type="term" value="F:FAD-dependent urate hydroxylase activity"/>
    <property type="evidence" value="ECO:0007669"/>
    <property type="project" value="UniProtKB-EC"/>
</dbReference>
<keyword evidence="3" id="KW-0285">Flavoprotein</keyword>
<organism evidence="14 15">
    <name type="scientific">Phormidesmis priestleyi</name>
    <dbReference type="NCBI Taxonomy" id="268141"/>
    <lineage>
        <taxon>Bacteria</taxon>
        <taxon>Bacillati</taxon>
        <taxon>Cyanobacteriota</taxon>
        <taxon>Cyanophyceae</taxon>
        <taxon>Leptolyngbyales</taxon>
        <taxon>Leptolyngbyaceae</taxon>
        <taxon>Phormidesmis</taxon>
    </lineage>
</organism>
<dbReference type="Pfam" id="PF01494">
    <property type="entry name" value="FAD_binding_3"/>
    <property type="match status" value="1"/>
</dbReference>
<dbReference type="GO" id="GO:0006144">
    <property type="term" value="P:purine nucleobase metabolic process"/>
    <property type="evidence" value="ECO:0007669"/>
    <property type="project" value="UniProtKB-KW"/>
</dbReference>
<sequence>MDNLKAIVVGAGMGGLTTAIAMRQAGYTVEVYDRVRELRPAGAGISMWSNGVKVLNRLGLGKAMASIGGPMKRMTYISKSGEVLTDFSLAPLIEKVGQNPYPVARTDLQQMLLTAFGEDDVQLGSECVAIEQTADQATAIFADGTQATGDVVVGADGTHSVVREYVLGTQTQRRYAGYVNWNGLVPASEKLADKESWVIYVGNGQRASMMPVGSDRFYFFLDVPLDYEVEPQADMRAELQQRFAGWAEPIQQLIAQLDPEKTNRVKIHDIDPLPAFVKGRVALIGDAGHSTAPDLGQGGCQALEDAWVLTNTLLTTNLGVADALKRYEKARCDRTANIILKARKRANMIHGKDPDLTEEWYQSLATEKGDNIMNAISDLILQGPLA</sequence>
<dbReference type="SUPFAM" id="SSF51905">
    <property type="entry name" value="FAD/NAD(P)-binding domain"/>
    <property type="match status" value="1"/>
</dbReference>
<feature type="domain" description="FAD-binding" evidence="13">
    <location>
        <begin position="5"/>
        <end position="338"/>
    </location>
</feature>
<dbReference type="EMBL" id="QBMP01000232">
    <property type="protein sequence ID" value="PZO48652.1"/>
    <property type="molecule type" value="Genomic_DNA"/>
</dbReference>
<dbReference type="GO" id="GO:0019628">
    <property type="term" value="P:urate catabolic process"/>
    <property type="evidence" value="ECO:0007669"/>
    <property type="project" value="InterPro"/>
</dbReference>
<dbReference type="GO" id="GO:0004846">
    <property type="term" value="F:urate oxidase activity"/>
    <property type="evidence" value="ECO:0007669"/>
    <property type="project" value="InterPro"/>
</dbReference>
<evidence type="ECO:0000256" key="7">
    <source>
        <dbReference type="ARBA" id="ARBA00023027"/>
    </source>
</evidence>
<dbReference type="PANTHER" id="PTHR13789">
    <property type="entry name" value="MONOOXYGENASE"/>
    <property type="match status" value="1"/>
</dbReference>
<evidence type="ECO:0000313" key="15">
    <source>
        <dbReference type="Proteomes" id="UP000249794"/>
    </source>
</evidence>
<dbReference type="InterPro" id="IPR047712">
    <property type="entry name" value="HpxO"/>
</dbReference>
<keyword evidence="6" id="KW-0560">Oxidoreductase</keyword>
<dbReference type="GO" id="GO:0071949">
    <property type="term" value="F:FAD binding"/>
    <property type="evidence" value="ECO:0007669"/>
    <property type="project" value="InterPro"/>
</dbReference>
<dbReference type="NCBIfam" id="NF033623">
    <property type="entry name" value="urate_HpxO"/>
    <property type="match status" value="1"/>
</dbReference>
<dbReference type="Proteomes" id="UP000249794">
    <property type="component" value="Unassembled WGS sequence"/>
</dbReference>
<reference evidence="15" key="1">
    <citation type="submission" date="2018-04" db="EMBL/GenBank/DDBJ databases">
        <authorList>
            <person name="Cornet L."/>
        </authorList>
    </citation>
    <scope>NUCLEOTIDE SEQUENCE [LARGE SCALE GENOMIC DNA]</scope>
</reference>
<comment type="cofactor">
    <cofactor evidence="1">
        <name>FAD</name>
        <dbReference type="ChEBI" id="CHEBI:57692"/>
    </cofactor>
</comment>
<keyword evidence="5" id="KW-0274">FAD</keyword>
<evidence type="ECO:0000256" key="3">
    <source>
        <dbReference type="ARBA" id="ARBA00022630"/>
    </source>
</evidence>
<comment type="similarity">
    <text evidence="9">Belongs to the FAD-dependent urate hydroxylase family.</text>
</comment>
<evidence type="ECO:0000256" key="5">
    <source>
        <dbReference type="ARBA" id="ARBA00022827"/>
    </source>
</evidence>
<keyword evidence="7" id="KW-0520">NAD</keyword>
<comment type="catalytic activity">
    <reaction evidence="12">
        <text>urate + NADH + O2 + H(+) = 5-hydroxyisourate + NAD(+) + H2O</text>
        <dbReference type="Rhea" id="RHEA:27329"/>
        <dbReference type="ChEBI" id="CHEBI:15377"/>
        <dbReference type="ChEBI" id="CHEBI:15378"/>
        <dbReference type="ChEBI" id="CHEBI:15379"/>
        <dbReference type="ChEBI" id="CHEBI:17775"/>
        <dbReference type="ChEBI" id="CHEBI:18072"/>
        <dbReference type="ChEBI" id="CHEBI:57540"/>
        <dbReference type="ChEBI" id="CHEBI:57945"/>
        <dbReference type="EC" id="1.14.13.113"/>
    </reaction>
</comment>
<protein>
    <recommendedName>
        <fullName evidence="11">FAD-dependent urate hydroxylase</fullName>
        <ecNumber evidence="10">1.14.13.113</ecNumber>
    </recommendedName>
</protein>
<dbReference type="EC" id="1.14.13.113" evidence="10"/>
<keyword evidence="4" id="KW-0659">Purine metabolism</keyword>
<accession>A0A2W4WWB3</accession>
<evidence type="ECO:0000259" key="13">
    <source>
        <dbReference type="Pfam" id="PF01494"/>
    </source>
</evidence>
<reference evidence="14 15" key="2">
    <citation type="submission" date="2018-06" db="EMBL/GenBank/DDBJ databases">
        <title>Metagenomic assembly of (sub)arctic Cyanobacteria and their associated microbiome from non-axenic cultures.</title>
        <authorList>
            <person name="Baurain D."/>
        </authorList>
    </citation>
    <scope>NUCLEOTIDE SEQUENCE [LARGE SCALE GENOMIC DNA]</scope>
    <source>
        <strain evidence="14">ULC027bin1</strain>
    </source>
</reference>
<evidence type="ECO:0000256" key="2">
    <source>
        <dbReference type="ARBA" id="ARBA00004705"/>
    </source>
</evidence>
<evidence type="ECO:0000256" key="10">
    <source>
        <dbReference type="ARBA" id="ARBA00035128"/>
    </source>
</evidence>
<dbReference type="PANTHER" id="PTHR13789:SF309">
    <property type="entry name" value="PUTATIVE (AFU_ORTHOLOGUE AFUA_6G14510)-RELATED"/>
    <property type="match status" value="1"/>
</dbReference>
<evidence type="ECO:0000256" key="8">
    <source>
        <dbReference type="ARBA" id="ARBA00023033"/>
    </source>
</evidence>
<evidence type="ECO:0000256" key="1">
    <source>
        <dbReference type="ARBA" id="ARBA00001974"/>
    </source>
</evidence>
<evidence type="ECO:0000256" key="4">
    <source>
        <dbReference type="ARBA" id="ARBA00022631"/>
    </source>
</evidence>
<dbReference type="InterPro" id="IPR050493">
    <property type="entry name" value="FAD-dep_Monooxygenase_BioMet"/>
</dbReference>
<comment type="caution">
    <text evidence="14">The sequence shown here is derived from an EMBL/GenBank/DDBJ whole genome shotgun (WGS) entry which is preliminary data.</text>
</comment>
<dbReference type="AlphaFoldDB" id="A0A2W4WWB3"/>
<evidence type="ECO:0000256" key="12">
    <source>
        <dbReference type="ARBA" id="ARBA00047521"/>
    </source>
</evidence>
<evidence type="ECO:0000256" key="11">
    <source>
        <dbReference type="ARBA" id="ARBA00035262"/>
    </source>
</evidence>
<comment type="pathway">
    <text evidence="2">Purine metabolism; urate degradation.</text>
</comment>